<dbReference type="EMBL" id="LSRX01000149">
    <property type="protein sequence ID" value="OLQ06920.1"/>
    <property type="molecule type" value="Genomic_DNA"/>
</dbReference>
<reference evidence="1 2" key="1">
    <citation type="submission" date="2016-02" db="EMBL/GenBank/DDBJ databases">
        <title>Genome analysis of coral dinoflagellate symbionts highlights evolutionary adaptations to a symbiotic lifestyle.</title>
        <authorList>
            <person name="Aranda M."/>
            <person name="Li Y."/>
            <person name="Liew Y.J."/>
            <person name="Baumgarten S."/>
            <person name="Simakov O."/>
            <person name="Wilson M."/>
            <person name="Piel J."/>
            <person name="Ashoor H."/>
            <person name="Bougouffa S."/>
            <person name="Bajic V.B."/>
            <person name="Ryu T."/>
            <person name="Ravasi T."/>
            <person name="Bayer T."/>
            <person name="Micklem G."/>
            <person name="Kim H."/>
            <person name="Bhak J."/>
            <person name="Lajeunesse T.C."/>
            <person name="Voolstra C.R."/>
        </authorList>
    </citation>
    <scope>NUCLEOTIDE SEQUENCE [LARGE SCALE GENOMIC DNA]</scope>
    <source>
        <strain evidence="1 2">CCMP2467</strain>
    </source>
</reference>
<evidence type="ECO:0000313" key="2">
    <source>
        <dbReference type="Proteomes" id="UP000186817"/>
    </source>
</evidence>
<dbReference type="AlphaFoldDB" id="A0A1Q9EHM0"/>
<sequence>MHATKSWGNRGASVSFCTVDAIGLPGTGIASNSRYRSIKPTKAPSRADLLPHLSKIAVGYKFHSVSPAELKARTEHARELGDRLAAEVPLPPRLETAAPRNLPADVRPLHAWDGLMHLPALHASWKLSLLPQTPPLPLPSKARPAFDFSLPNFAQSDAGGMKSLIVASLALLRVKLENVHLKEKLKQQVGAMSECAEDQRRCQVLGLQQSQAGEGVSNVTRRKGPTLDKMQNVSVDLNSPDRLVKFGISSPKVVTPANLPSFVPDVLAVLSDDTGCISGDTDTLPGGGAFVPSVAPTLSPSPVVTLSPTPLLQATVGSGSASCLKSSLPPEELREVPTALFVAQRLGDDHRIAYKPVILFSLVWCA</sequence>
<proteinExistence type="predicted"/>
<evidence type="ECO:0000313" key="1">
    <source>
        <dbReference type="EMBL" id="OLQ06920.1"/>
    </source>
</evidence>
<keyword evidence="2" id="KW-1185">Reference proteome</keyword>
<dbReference type="Proteomes" id="UP000186817">
    <property type="component" value="Unassembled WGS sequence"/>
</dbReference>
<name>A0A1Q9EHM0_SYMMI</name>
<protein>
    <submittedName>
        <fullName evidence="1">Uncharacterized protein</fullName>
    </submittedName>
</protein>
<accession>A0A1Q9EHM0</accession>
<comment type="caution">
    <text evidence="1">The sequence shown here is derived from an EMBL/GenBank/DDBJ whole genome shotgun (WGS) entry which is preliminary data.</text>
</comment>
<gene>
    <name evidence="1" type="ORF">AK812_SmicGene9725</name>
</gene>
<dbReference type="OrthoDB" id="430152at2759"/>
<organism evidence="1 2">
    <name type="scientific">Symbiodinium microadriaticum</name>
    <name type="common">Dinoflagellate</name>
    <name type="synonym">Zooxanthella microadriatica</name>
    <dbReference type="NCBI Taxonomy" id="2951"/>
    <lineage>
        <taxon>Eukaryota</taxon>
        <taxon>Sar</taxon>
        <taxon>Alveolata</taxon>
        <taxon>Dinophyceae</taxon>
        <taxon>Suessiales</taxon>
        <taxon>Symbiodiniaceae</taxon>
        <taxon>Symbiodinium</taxon>
    </lineage>
</organism>